<keyword evidence="5" id="KW-1185">Reference proteome</keyword>
<evidence type="ECO:0000313" key="5">
    <source>
        <dbReference type="Proteomes" id="UP001055172"/>
    </source>
</evidence>
<keyword evidence="1 3" id="KW-0853">WD repeat</keyword>
<dbReference type="SUPFAM" id="SSF50978">
    <property type="entry name" value="WD40 repeat-like"/>
    <property type="match status" value="1"/>
</dbReference>
<dbReference type="EMBL" id="BPPX01000039">
    <property type="protein sequence ID" value="GJC89282.1"/>
    <property type="molecule type" value="Genomic_DNA"/>
</dbReference>
<accession>A0AA37GZR2</accession>
<dbReference type="PROSITE" id="PS50294">
    <property type="entry name" value="WD_REPEATS_REGION"/>
    <property type="match status" value="1"/>
</dbReference>
<dbReference type="AlphaFoldDB" id="A0AA37GZR2"/>
<dbReference type="InterPro" id="IPR050349">
    <property type="entry name" value="WD_LIS1/nudF_dynein_reg"/>
</dbReference>
<dbReference type="Proteomes" id="UP001055172">
    <property type="component" value="Unassembled WGS sequence"/>
</dbReference>
<dbReference type="InterPro" id="IPR036322">
    <property type="entry name" value="WD40_repeat_dom_sf"/>
</dbReference>
<gene>
    <name evidence="4" type="ORF">ColLi_12120</name>
</gene>
<evidence type="ECO:0000256" key="3">
    <source>
        <dbReference type="PROSITE-ProRule" id="PRU00221"/>
    </source>
</evidence>
<evidence type="ECO:0000256" key="2">
    <source>
        <dbReference type="ARBA" id="ARBA00022737"/>
    </source>
</evidence>
<feature type="repeat" description="WD" evidence="3">
    <location>
        <begin position="64"/>
        <end position="105"/>
    </location>
</feature>
<evidence type="ECO:0000256" key="1">
    <source>
        <dbReference type="ARBA" id="ARBA00022574"/>
    </source>
</evidence>
<reference evidence="4 5" key="1">
    <citation type="submission" date="2021-07" db="EMBL/GenBank/DDBJ databases">
        <title>Genome data of Colletotrichum spaethianum.</title>
        <authorList>
            <person name="Utami Y.D."/>
            <person name="Hiruma K."/>
        </authorList>
    </citation>
    <scope>NUCLEOTIDE SEQUENCE [LARGE SCALE GENOMIC DNA]</scope>
    <source>
        <strain evidence="4 5">MAFF 242679</strain>
    </source>
</reference>
<dbReference type="InterPro" id="IPR015943">
    <property type="entry name" value="WD40/YVTN_repeat-like_dom_sf"/>
</dbReference>
<sequence>MLHLAFDVHLSEYLELRDAGGEDPLPHQLETTIVVFPSRSSKGEESLDKVCGKEVLFFVRSTRDKVNSGEVTSVAFLRDGTQLGSASKDCTVKVWDSATGHCLRTLEGQCLQTRKDYRKSDYTVAFPGNGKQLVSASSDRIMKV</sequence>
<dbReference type="PANTHER" id="PTHR44129">
    <property type="entry name" value="WD REPEAT-CONTAINING PROTEIN POP1"/>
    <property type="match status" value="1"/>
</dbReference>
<dbReference type="Pfam" id="PF00400">
    <property type="entry name" value="WD40"/>
    <property type="match status" value="2"/>
</dbReference>
<organism evidence="4 5">
    <name type="scientific">Colletotrichum liriopes</name>
    <dbReference type="NCBI Taxonomy" id="708192"/>
    <lineage>
        <taxon>Eukaryota</taxon>
        <taxon>Fungi</taxon>
        <taxon>Dikarya</taxon>
        <taxon>Ascomycota</taxon>
        <taxon>Pezizomycotina</taxon>
        <taxon>Sordariomycetes</taxon>
        <taxon>Hypocreomycetidae</taxon>
        <taxon>Glomerellales</taxon>
        <taxon>Glomerellaceae</taxon>
        <taxon>Colletotrichum</taxon>
        <taxon>Colletotrichum spaethianum species complex</taxon>
    </lineage>
</organism>
<dbReference type="PROSITE" id="PS50082">
    <property type="entry name" value="WD_REPEATS_2"/>
    <property type="match status" value="1"/>
</dbReference>
<keyword evidence="2" id="KW-0677">Repeat</keyword>
<dbReference type="InterPro" id="IPR001680">
    <property type="entry name" value="WD40_rpt"/>
</dbReference>
<name>A0AA37GZR2_9PEZI</name>
<protein>
    <submittedName>
        <fullName evidence="4">Vegetative incompatibility protein HET-E-1</fullName>
    </submittedName>
</protein>
<evidence type="ECO:0000313" key="4">
    <source>
        <dbReference type="EMBL" id="GJC89282.1"/>
    </source>
</evidence>
<dbReference type="SMART" id="SM00320">
    <property type="entry name" value="WD40"/>
    <property type="match status" value="1"/>
</dbReference>
<dbReference type="Gene3D" id="2.130.10.10">
    <property type="entry name" value="YVTN repeat-like/Quinoprotein amine dehydrogenase"/>
    <property type="match status" value="1"/>
</dbReference>
<comment type="caution">
    <text evidence="4">The sequence shown here is derived from an EMBL/GenBank/DDBJ whole genome shotgun (WGS) entry which is preliminary data.</text>
</comment>
<proteinExistence type="predicted"/>